<evidence type="ECO:0000256" key="2">
    <source>
        <dbReference type="ARBA" id="ARBA00022448"/>
    </source>
</evidence>
<dbReference type="PANTHER" id="PTHR46181:SF3">
    <property type="entry name" value="MITOCHONDRIAL GLYCINE TRANSPORTER"/>
    <property type="match status" value="1"/>
</dbReference>
<keyword evidence="3 10" id="KW-0812">Transmembrane</keyword>
<keyword evidence="5 10" id="KW-0999">Mitochondrion inner membrane</keyword>
<name>A0A261Y5W7_9FUNG</name>
<evidence type="ECO:0000256" key="4">
    <source>
        <dbReference type="ARBA" id="ARBA00022737"/>
    </source>
</evidence>
<evidence type="ECO:0000256" key="3">
    <source>
        <dbReference type="ARBA" id="ARBA00022692"/>
    </source>
</evidence>
<keyword evidence="4 10" id="KW-0677">Repeat</keyword>
<dbReference type="GO" id="GO:0005743">
    <property type="term" value="C:mitochondrial inner membrane"/>
    <property type="evidence" value="ECO:0007669"/>
    <property type="project" value="UniProtKB-SubCell"/>
</dbReference>
<keyword evidence="13" id="KW-1185">Reference proteome</keyword>
<dbReference type="GO" id="GO:0015187">
    <property type="term" value="F:glycine transmembrane transporter activity"/>
    <property type="evidence" value="ECO:0007669"/>
    <property type="project" value="UniProtKB-UniRule"/>
</dbReference>
<evidence type="ECO:0000256" key="7">
    <source>
        <dbReference type="ARBA" id="ARBA00023128"/>
    </source>
</evidence>
<dbReference type="SUPFAM" id="SSF103506">
    <property type="entry name" value="Mitochondrial carrier"/>
    <property type="match status" value="1"/>
</dbReference>
<evidence type="ECO:0000256" key="6">
    <source>
        <dbReference type="ARBA" id="ARBA00022989"/>
    </source>
</evidence>
<protein>
    <recommendedName>
        <fullName evidence="10">Mitochondrial glycine transporter</fullName>
    </recommendedName>
    <alternativeName>
        <fullName evidence="10">Solute carrier family 25 member 38 homolog</fullName>
    </alternativeName>
</protein>
<comment type="caution">
    <text evidence="12">The sequence shown here is derived from an EMBL/GenBank/DDBJ whole genome shotgun (WGS) entry which is preliminary data.</text>
</comment>
<dbReference type="AlphaFoldDB" id="A0A261Y5W7"/>
<sequence length="299" mass="32882">MLAPATTSKPKVNPWLHLGAGGISGLIACTALQPLDLLKTRLQQQRQDQLAFIKEARAKGLLVAPQASNIYNTVRTIVKDHGPLGLWRGTVPTIFRNVPGSALYFAFLSEIRSFLLATQSPGATKLSNRNNLVAGGTARATVGFVMMPITVVKIRYESNFYNYKSIYEAFQSIVKTNGVKGLFAGFGATAIRDAPFAGIYVLFYEKMKSGLNSITAGLAATTITQPFDLLKTRIQLKPDVYKNMFQAAVKVFSEGGLLGFFDGMGVRLVRKPLNSAISWTVYEEIVRWQQSRHPLPYTL</sequence>
<evidence type="ECO:0000256" key="9">
    <source>
        <dbReference type="ARBA" id="ARBA00034060"/>
    </source>
</evidence>
<evidence type="ECO:0000313" key="13">
    <source>
        <dbReference type="Proteomes" id="UP000242875"/>
    </source>
</evidence>
<comment type="subcellular location">
    <subcellularLocation>
        <location evidence="10">Mitochondrion inner membrane</location>
        <topology evidence="10">Multi-pass membrane protein</topology>
    </subcellularLocation>
    <subcellularLocation>
        <location evidence="1">Mitochondrion membrane</location>
        <topology evidence="1">Multi-pass membrane protein</topology>
    </subcellularLocation>
</comment>
<keyword evidence="7 10" id="KW-0496">Mitochondrion</keyword>
<dbReference type="PANTHER" id="PTHR46181">
    <property type="entry name" value="MITOCHONDRIAL GLYCINE TRANSPORTER"/>
    <property type="match status" value="1"/>
</dbReference>
<comment type="similarity">
    <text evidence="10">Belongs to the mitochondrial carrier (TC 2.A.29) family. SLC25A38 subfamily.</text>
</comment>
<dbReference type="InterPro" id="IPR018108">
    <property type="entry name" value="MCP_transmembrane"/>
</dbReference>
<organism evidence="12 13">
    <name type="scientific">Bifiguratus adelaidae</name>
    <dbReference type="NCBI Taxonomy" id="1938954"/>
    <lineage>
        <taxon>Eukaryota</taxon>
        <taxon>Fungi</taxon>
        <taxon>Fungi incertae sedis</taxon>
        <taxon>Mucoromycota</taxon>
        <taxon>Mucoromycotina</taxon>
        <taxon>Endogonomycetes</taxon>
        <taxon>Endogonales</taxon>
        <taxon>Endogonales incertae sedis</taxon>
        <taxon>Bifiguratus</taxon>
    </lineage>
</organism>
<feature type="repeat" description="Solcar" evidence="11">
    <location>
        <begin position="204"/>
        <end position="288"/>
    </location>
</feature>
<dbReference type="InterPro" id="IPR023395">
    <property type="entry name" value="MCP_dom_sf"/>
</dbReference>
<dbReference type="EMBL" id="MVBO01000007">
    <property type="protein sequence ID" value="OZJ06005.1"/>
    <property type="molecule type" value="Genomic_DNA"/>
</dbReference>
<gene>
    <name evidence="12" type="ORF">BZG36_01096</name>
</gene>
<dbReference type="GO" id="GO:1904983">
    <property type="term" value="P:glycine import into mitochondrion"/>
    <property type="evidence" value="ECO:0007669"/>
    <property type="project" value="UniProtKB-UniRule"/>
</dbReference>
<dbReference type="InterPro" id="IPR030847">
    <property type="entry name" value="Hem25/SLC25A38"/>
</dbReference>
<dbReference type="OrthoDB" id="1924968at2759"/>
<evidence type="ECO:0000256" key="8">
    <source>
        <dbReference type="ARBA" id="ARBA00023136"/>
    </source>
</evidence>
<dbReference type="Pfam" id="PF00153">
    <property type="entry name" value="Mito_carr"/>
    <property type="match status" value="2"/>
</dbReference>
<dbReference type="GO" id="GO:0006783">
    <property type="term" value="P:heme biosynthetic process"/>
    <property type="evidence" value="ECO:0007669"/>
    <property type="project" value="EnsemblFungi"/>
</dbReference>
<dbReference type="Gene3D" id="1.50.40.10">
    <property type="entry name" value="Mitochondrial carrier domain"/>
    <property type="match status" value="2"/>
</dbReference>
<evidence type="ECO:0000256" key="10">
    <source>
        <dbReference type="HAMAP-Rule" id="MF_03064"/>
    </source>
</evidence>
<accession>A0A261Y5W7</accession>
<dbReference type="PROSITE" id="PS50920">
    <property type="entry name" value="SOLCAR"/>
    <property type="match status" value="2"/>
</dbReference>
<dbReference type="Proteomes" id="UP000242875">
    <property type="component" value="Unassembled WGS sequence"/>
</dbReference>
<evidence type="ECO:0000256" key="1">
    <source>
        <dbReference type="ARBA" id="ARBA00004225"/>
    </source>
</evidence>
<keyword evidence="8 10" id="KW-0472">Membrane</keyword>
<keyword evidence="2 10" id="KW-0813">Transport</keyword>
<keyword evidence="6 10" id="KW-1133">Transmembrane helix</keyword>
<comment type="function">
    <text evidence="10">Mitochondrial glycine transporter that imports glycine into the mitochondrial matrix. Plays an important role in providing glycine for the first enzymatic step in heme biosynthesis, the condensation of glycine with succinyl-CoA to produce 5-aminolevulinate (ALA) in the miochondrial matrix.</text>
</comment>
<comment type="catalytic activity">
    <reaction evidence="9 10">
        <text>glycine(in) = glycine(out)</text>
        <dbReference type="Rhea" id="RHEA:70715"/>
        <dbReference type="ChEBI" id="CHEBI:57305"/>
    </reaction>
</comment>
<evidence type="ECO:0000256" key="11">
    <source>
        <dbReference type="PROSITE-ProRule" id="PRU00282"/>
    </source>
</evidence>
<evidence type="ECO:0000313" key="12">
    <source>
        <dbReference type="EMBL" id="OZJ06005.1"/>
    </source>
</evidence>
<proteinExistence type="inferred from homology"/>
<dbReference type="PRINTS" id="PR00926">
    <property type="entry name" value="MITOCARRIER"/>
</dbReference>
<evidence type="ECO:0000256" key="5">
    <source>
        <dbReference type="ARBA" id="ARBA00022792"/>
    </source>
</evidence>
<reference evidence="12 13" key="1">
    <citation type="journal article" date="2017" name="Mycologia">
        <title>Bifiguratus adelaidae, gen. et sp. nov., a new member of Mucoromycotina in endophytic and soil-dwelling habitats.</title>
        <authorList>
            <person name="Torres-Cruz T.J."/>
            <person name="Billingsley Tobias T.L."/>
            <person name="Almatruk M."/>
            <person name="Hesse C."/>
            <person name="Kuske C.R."/>
            <person name="Desiro A."/>
            <person name="Benucci G.M."/>
            <person name="Bonito G."/>
            <person name="Stajich J.E."/>
            <person name="Dunlap C."/>
            <person name="Arnold A.E."/>
            <person name="Porras-Alfaro A."/>
        </authorList>
    </citation>
    <scope>NUCLEOTIDE SEQUENCE [LARGE SCALE GENOMIC DNA]</scope>
    <source>
        <strain evidence="12 13">AZ0501</strain>
    </source>
</reference>
<feature type="repeat" description="Solcar" evidence="11">
    <location>
        <begin position="12"/>
        <end position="114"/>
    </location>
</feature>
<dbReference type="InterPro" id="IPR002067">
    <property type="entry name" value="MCP"/>
</dbReference>
<dbReference type="HAMAP" id="MF_03064">
    <property type="entry name" value="SLC25A38"/>
    <property type="match status" value="1"/>
</dbReference>